<dbReference type="OrthoDB" id="337038at2759"/>
<dbReference type="InterPro" id="IPR018244">
    <property type="entry name" value="Allrgn_V5/Tpx1_CS"/>
</dbReference>
<dbReference type="InterPro" id="IPR014044">
    <property type="entry name" value="CAP_dom"/>
</dbReference>
<dbReference type="PROSITE" id="PS01010">
    <property type="entry name" value="CRISP_2"/>
    <property type="match status" value="1"/>
</dbReference>
<organism evidence="4 5">
    <name type="scientific">Branchiostoma lanceolatum</name>
    <name type="common">Common lancelet</name>
    <name type="synonym">Amphioxus lanceolatum</name>
    <dbReference type="NCBI Taxonomy" id="7740"/>
    <lineage>
        <taxon>Eukaryota</taxon>
        <taxon>Metazoa</taxon>
        <taxon>Chordata</taxon>
        <taxon>Cephalochordata</taxon>
        <taxon>Leptocardii</taxon>
        <taxon>Amphioxiformes</taxon>
        <taxon>Branchiostomatidae</taxon>
        <taxon>Branchiostoma</taxon>
    </lineage>
</organism>
<feature type="region of interest" description="Disordered" evidence="1">
    <location>
        <begin position="208"/>
        <end position="235"/>
    </location>
</feature>
<evidence type="ECO:0000256" key="1">
    <source>
        <dbReference type="SAM" id="MobiDB-lite"/>
    </source>
</evidence>
<dbReference type="PRINTS" id="PR00837">
    <property type="entry name" value="V5TPXLIKE"/>
</dbReference>
<feature type="chain" id="PRO_5035436971" evidence="2">
    <location>
        <begin position="19"/>
        <end position="256"/>
    </location>
</feature>
<dbReference type="InterPro" id="IPR035940">
    <property type="entry name" value="CAP_sf"/>
</dbReference>
<evidence type="ECO:0000313" key="4">
    <source>
        <dbReference type="EMBL" id="CAH1257326.1"/>
    </source>
</evidence>
<dbReference type="Gene3D" id="3.40.33.10">
    <property type="entry name" value="CAP"/>
    <property type="match status" value="1"/>
</dbReference>
<dbReference type="Proteomes" id="UP000838412">
    <property type="component" value="Chromosome 3"/>
</dbReference>
<dbReference type="EMBL" id="OV696688">
    <property type="protein sequence ID" value="CAH1257326.1"/>
    <property type="molecule type" value="Genomic_DNA"/>
</dbReference>
<dbReference type="FunFam" id="3.40.33.10:FF:000036">
    <property type="entry name" value="Uncharacterized protein"/>
    <property type="match status" value="1"/>
</dbReference>
<reference evidence="4" key="1">
    <citation type="submission" date="2022-01" db="EMBL/GenBank/DDBJ databases">
        <authorList>
            <person name="Braso-Vives M."/>
        </authorList>
    </citation>
    <scope>NUCLEOTIDE SEQUENCE</scope>
</reference>
<evidence type="ECO:0000259" key="3">
    <source>
        <dbReference type="SMART" id="SM00198"/>
    </source>
</evidence>
<dbReference type="PANTHER" id="PTHR10334">
    <property type="entry name" value="CYSTEINE-RICH SECRETORY PROTEIN-RELATED"/>
    <property type="match status" value="1"/>
</dbReference>
<proteinExistence type="predicted"/>
<evidence type="ECO:0000256" key="2">
    <source>
        <dbReference type="SAM" id="SignalP"/>
    </source>
</evidence>
<sequence>MQVLSVAAILMFLTGSFGATDLSQEQINTILQAHNNYRKAVNPTAANMEYMEWDDSLATIAQGWADRCDFAHNPNPAANYAGSSVGENIYAGTGSYTAGKETENWNNEVSDYTYSSNSCRSGAVCGHYTQVVWATSNKLGCGWKLCGTLATVNWNNANLVVCNYAAAGNFIGQKPYVSGTPCTQCANGNDNCSDNLCGNPPGGATSAPNGNGAGGGASNTTDTPNEGGDNGATATRHWSMLPLGGVIVTLLILNMP</sequence>
<dbReference type="SMART" id="SM00198">
    <property type="entry name" value="SCP"/>
    <property type="match status" value="1"/>
</dbReference>
<dbReference type="Pfam" id="PF00188">
    <property type="entry name" value="CAP"/>
    <property type="match status" value="1"/>
</dbReference>
<dbReference type="AlphaFoldDB" id="A0A8K0EME3"/>
<name>A0A8K0EME3_BRALA</name>
<accession>A0A8K0EME3</accession>
<feature type="domain" description="SCP" evidence="3">
    <location>
        <begin position="25"/>
        <end position="172"/>
    </location>
</feature>
<dbReference type="PROSITE" id="PS01009">
    <property type="entry name" value="CRISP_1"/>
    <property type="match status" value="1"/>
</dbReference>
<keyword evidence="2" id="KW-0732">Signal</keyword>
<dbReference type="GO" id="GO:0005576">
    <property type="term" value="C:extracellular region"/>
    <property type="evidence" value="ECO:0007669"/>
    <property type="project" value="InterPro"/>
</dbReference>
<dbReference type="InterPro" id="IPR001283">
    <property type="entry name" value="CRISP-related"/>
</dbReference>
<gene>
    <name evidence="4" type="primary">PI16</name>
    <name evidence="4" type="ORF">BLAG_LOCUS15297</name>
</gene>
<protein>
    <submittedName>
        <fullName evidence="4">PI16 protein</fullName>
    </submittedName>
</protein>
<keyword evidence="5" id="KW-1185">Reference proteome</keyword>
<dbReference type="SUPFAM" id="SSF55797">
    <property type="entry name" value="PR-1-like"/>
    <property type="match status" value="1"/>
</dbReference>
<evidence type="ECO:0000313" key="5">
    <source>
        <dbReference type="Proteomes" id="UP000838412"/>
    </source>
</evidence>
<feature type="signal peptide" evidence="2">
    <location>
        <begin position="1"/>
        <end position="18"/>
    </location>
</feature>